<evidence type="ECO:0000313" key="2">
    <source>
        <dbReference type="Proteomes" id="UP000623776"/>
    </source>
</evidence>
<accession>A0A8H9LXB0</accession>
<organism evidence="1 2">
    <name type="scientific">Vreelandella hamiltonii</name>
    <dbReference type="NCBI Taxonomy" id="502829"/>
    <lineage>
        <taxon>Bacteria</taxon>
        <taxon>Pseudomonadati</taxon>
        <taxon>Pseudomonadota</taxon>
        <taxon>Gammaproteobacteria</taxon>
        <taxon>Oceanospirillales</taxon>
        <taxon>Halomonadaceae</taxon>
        <taxon>Vreelandella</taxon>
    </lineage>
</organism>
<dbReference type="RefSeq" id="WP_189463438.1">
    <property type="nucleotide sequence ID" value="NZ_BMXN01000007.1"/>
</dbReference>
<dbReference type="EMBL" id="BMXN01000007">
    <property type="protein sequence ID" value="GGW25660.1"/>
    <property type="molecule type" value="Genomic_DNA"/>
</dbReference>
<sequence>MSDHHIVIIPAEPHYLPSAQQVAQAKAALWQWMPEAESIDEQVSEHVMFHDCGSNFEYVRCHLCAQELTLPDWHLLMDQDYDAQRGFALLPQTLPCCGSVASVHQLDYSFPQGFARFSLTAINPRTGAMSPQQTESLQRHLGQPLRVIYRHL</sequence>
<reference evidence="2" key="1">
    <citation type="journal article" date="2019" name="Int. J. Syst. Evol. Microbiol.">
        <title>The Global Catalogue of Microorganisms (GCM) 10K type strain sequencing project: providing services to taxonomists for standard genome sequencing and annotation.</title>
        <authorList>
            <consortium name="The Broad Institute Genomics Platform"/>
            <consortium name="The Broad Institute Genome Sequencing Center for Infectious Disease"/>
            <person name="Wu L."/>
            <person name="Ma J."/>
        </authorList>
    </citation>
    <scope>NUCLEOTIDE SEQUENCE [LARGE SCALE GENOMIC DNA]</scope>
    <source>
        <strain evidence="2">KCTC 22154</strain>
    </source>
</reference>
<protein>
    <submittedName>
        <fullName evidence="1">Uncharacterized protein</fullName>
    </submittedName>
</protein>
<evidence type="ECO:0000313" key="1">
    <source>
        <dbReference type="EMBL" id="GGW25660.1"/>
    </source>
</evidence>
<dbReference type="AlphaFoldDB" id="A0A8H9LXB0"/>
<name>A0A8H9LXB0_9GAMM</name>
<gene>
    <name evidence="1" type="ORF">GCM10007157_17240</name>
</gene>
<comment type="caution">
    <text evidence="1">The sequence shown here is derived from an EMBL/GenBank/DDBJ whole genome shotgun (WGS) entry which is preliminary data.</text>
</comment>
<dbReference type="Proteomes" id="UP000623776">
    <property type="component" value="Unassembled WGS sequence"/>
</dbReference>
<proteinExistence type="predicted"/>
<keyword evidence="2" id="KW-1185">Reference proteome</keyword>